<dbReference type="GO" id="GO:0005524">
    <property type="term" value="F:ATP binding"/>
    <property type="evidence" value="ECO:0007669"/>
    <property type="project" value="UniProtKB-KW"/>
</dbReference>
<evidence type="ECO:0000313" key="3">
    <source>
        <dbReference type="Proteomes" id="UP000254545"/>
    </source>
</evidence>
<proteinExistence type="predicted"/>
<dbReference type="GO" id="GO:0016787">
    <property type="term" value="F:hydrolase activity"/>
    <property type="evidence" value="ECO:0007669"/>
    <property type="project" value="UniProtKB-KW"/>
</dbReference>
<dbReference type="Gene3D" id="3.30.70.260">
    <property type="match status" value="1"/>
</dbReference>
<accession>A0A7H4MIY7</accession>
<evidence type="ECO:0000313" key="2">
    <source>
        <dbReference type="EMBL" id="STS90287.1"/>
    </source>
</evidence>
<gene>
    <name evidence="2" type="primary">metN_5</name>
    <name evidence="2" type="ORF">NCTC9177_04181</name>
</gene>
<keyword evidence="2" id="KW-0378">Hydrolase</keyword>
<dbReference type="AlphaFoldDB" id="A0A7H4MIY7"/>
<organism evidence="2 3">
    <name type="scientific">Klebsiella variicola</name>
    <dbReference type="NCBI Taxonomy" id="244366"/>
    <lineage>
        <taxon>Bacteria</taxon>
        <taxon>Pseudomonadati</taxon>
        <taxon>Pseudomonadota</taxon>
        <taxon>Gammaproteobacteria</taxon>
        <taxon>Enterobacterales</taxon>
        <taxon>Enterobacteriaceae</taxon>
        <taxon>Klebsiella/Raoultella group</taxon>
        <taxon>Klebsiella</taxon>
        <taxon>Klebsiella pneumoniae complex</taxon>
    </lineage>
</organism>
<protein>
    <submittedName>
        <fullName evidence="2">ABC transporter, ATP-binding protein</fullName>
        <ecNumber evidence="2">3.6.3.-</ecNumber>
    </submittedName>
</protein>
<evidence type="ECO:0000259" key="1">
    <source>
        <dbReference type="SMART" id="SM00930"/>
    </source>
</evidence>
<comment type="caution">
    <text evidence="2">The sequence shown here is derived from an EMBL/GenBank/DDBJ whole genome shotgun (WGS) entry which is preliminary data.</text>
</comment>
<dbReference type="Pfam" id="PF09383">
    <property type="entry name" value="NIL"/>
    <property type="match status" value="1"/>
</dbReference>
<dbReference type="InterPro" id="IPR045865">
    <property type="entry name" value="ACT-like_dom_sf"/>
</dbReference>
<reference evidence="2 3" key="1">
    <citation type="submission" date="2018-06" db="EMBL/GenBank/DDBJ databases">
        <authorList>
            <consortium name="Pathogen Informatics"/>
            <person name="Doyle S."/>
        </authorList>
    </citation>
    <scope>NUCLEOTIDE SEQUENCE [LARGE SCALE GENOMIC DNA]</scope>
    <source>
        <strain evidence="2 3">NCTC9177</strain>
    </source>
</reference>
<dbReference type="SUPFAM" id="SSF55021">
    <property type="entry name" value="ACT-like"/>
    <property type="match status" value="1"/>
</dbReference>
<keyword evidence="2" id="KW-0547">Nucleotide-binding</keyword>
<feature type="domain" description="NIL" evidence="1">
    <location>
        <begin position="22"/>
        <end position="97"/>
    </location>
</feature>
<dbReference type="SMART" id="SM00930">
    <property type="entry name" value="NIL"/>
    <property type="match status" value="1"/>
</dbReference>
<dbReference type="EC" id="3.6.3.-" evidence="2"/>
<sequence length="97" mass="10784">MQSVVHDRLPQRVASLLQRDNGARAIRLEFIGATAQQPIINHLIREYAVEVNILFASMSEVQGRILGFMIVQLLGEPDETDRAITHLADAGVKITHV</sequence>
<dbReference type="Proteomes" id="UP000254545">
    <property type="component" value="Unassembled WGS sequence"/>
</dbReference>
<dbReference type="EMBL" id="UGKR01000003">
    <property type="protein sequence ID" value="STS90287.1"/>
    <property type="molecule type" value="Genomic_DNA"/>
</dbReference>
<dbReference type="InterPro" id="IPR018449">
    <property type="entry name" value="NIL_domain"/>
</dbReference>
<keyword evidence="2" id="KW-0067">ATP-binding</keyword>
<name>A0A7H4MIY7_KLEVA</name>